<keyword evidence="1" id="KW-1133">Transmembrane helix</keyword>
<dbReference type="EMBL" id="CANHGI010000005">
    <property type="protein sequence ID" value="CAI5453737.1"/>
    <property type="molecule type" value="Genomic_DNA"/>
</dbReference>
<feature type="transmembrane region" description="Helical" evidence="1">
    <location>
        <begin position="45"/>
        <end position="67"/>
    </location>
</feature>
<gene>
    <name evidence="2" type="ORF">CAMP_LOCUS16374</name>
</gene>
<keyword evidence="1" id="KW-0472">Membrane</keyword>
<sequence length="412" mass="48448">MYKVYLKISRYISIFGFISTVFFNTLLIILTGWYLKQQFGTYKHLIIIFSIIGLVFNILGFIFQPMLLSFKSGFMSFLNIETWLFTPNQLTNLLYAYGASLYISSSFLAVMFIHRYYSVAKPEQLFHFQQKRITLWVSYSLFIGAILCFSASQFCQVDEFSKIYFSEEMVKMFGKGVGEIGANSVIIFDDFGIRWKNVMFLIVSSIIINIQNLIIFYCGRKIRRKLYSKNIIYSPALLKLHKQFFKTLLFQVLTPTVLLFIPTLLVFFLPFFELQHSFPSGIVVCLYELYPPIDSIIVMYVITDYRAAIKVHVIMIYRLVFFFLAFVFTTSGQIFGGYTQQLVYQPTVVSRPVYYQPHQPVVYHQPMVYHQPVVYHQPMVYHQPVVYHQPTVTYQAYHQPLVYSSYYKKKRA</sequence>
<name>A0A9P1IYT2_9PELO</name>
<feature type="transmembrane region" description="Helical" evidence="1">
    <location>
        <begin position="278"/>
        <end position="303"/>
    </location>
</feature>
<evidence type="ECO:0000256" key="1">
    <source>
        <dbReference type="SAM" id="Phobius"/>
    </source>
</evidence>
<proteinExistence type="predicted"/>
<dbReference type="Gene3D" id="1.20.1070.10">
    <property type="entry name" value="Rhodopsin 7-helix transmembrane proteins"/>
    <property type="match status" value="1"/>
</dbReference>
<comment type="caution">
    <text evidence="2">The sequence shown here is derived from an EMBL/GenBank/DDBJ whole genome shotgun (WGS) entry which is preliminary data.</text>
</comment>
<feature type="transmembrane region" description="Helical" evidence="1">
    <location>
        <begin position="133"/>
        <end position="152"/>
    </location>
</feature>
<dbReference type="PANTHER" id="PTHR46000:SF10">
    <property type="entry name" value="SEVEN TM RECEPTOR"/>
    <property type="match status" value="1"/>
</dbReference>
<dbReference type="Pfam" id="PF10326">
    <property type="entry name" value="7TM_GPCR_Str"/>
    <property type="match status" value="1"/>
</dbReference>
<evidence type="ECO:0008006" key="4">
    <source>
        <dbReference type="Google" id="ProtNLM"/>
    </source>
</evidence>
<protein>
    <recommendedName>
        <fullName evidence="4">G-protein coupled receptors family 1 profile domain-containing protein</fullName>
    </recommendedName>
</protein>
<dbReference type="SUPFAM" id="SSF81321">
    <property type="entry name" value="Family A G protein-coupled receptor-like"/>
    <property type="match status" value="1"/>
</dbReference>
<accession>A0A9P1IYT2</accession>
<evidence type="ECO:0000313" key="3">
    <source>
        <dbReference type="Proteomes" id="UP001152747"/>
    </source>
</evidence>
<feature type="transmembrane region" description="Helical" evidence="1">
    <location>
        <begin position="315"/>
        <end position="338"/>
    </location>
</feature>
<dbReference type="OrthoDB" id="2101615at2759"/>
<feature type="transmembrane region" description="Helical" evidence="1">
    <location>
        <begin position="248"/>
        <end position="272"/>
    </location>
</feature>
<organism evidence="2 3">
    <name type="scientific">Caenorhabditis angaria</name>
    <dbReference type="NCBI Taxonomy" id="860376"/>
    <lineage>
        <taxon>Eukaryota</taxon>
        <taxon>Metazoa</taxon>
        <taxon>Ecdysozoa</taxon>
        <taxon>Nematoda</taxon>
        <taxon>Chromadorea</taxon>
        <taxon>Rhabditida</taxon>
        <taxon>Rhabditina</taxon>
        <taxon>Rhabditomorpha</taxon>
        <taxon>Rhabditoidea</taxon>
        <taxon>Rhabditidae</taxon>
        <taxon>Peloderinae</taxon>
        <taxon>Caenorhabditis</taxon>
    </lineage>
</organism>
<keyword evidence="1" id="KW-0812">Transmembrane</keyword>
<dbReference type="InterPro" id="IPR019428">
    <property type="entry name" value="7TM_GPCR_serpentine_rcpt_Str"/>
</dbReference>
<dbReference type="Proteomes" id="UP001152747">
    <property type="component" value="Unassembled WGS sequence"/>
</dbReference>
<feature type="transmembrane region" description="Helical" evidence="1">
    <location>
        <begin position="94"/>
        <end position="113"/>
    </location>
</feature>
<keyword evidence="3" id="KW-1185">Reference proteome</keyword>
<dbReference type="PANTHER" id="PTHR46000">
    <property type="entry name" value="SEVEN TM RECEPTOR-RELATED"/>
    <property type="match status" value="1"/>
</dbReference>
<reference evidence="2" key="1">
    <citation type="submission" date="2022-11" db="EMBL/GenBank/DDBJ databases">
        <authorList>
            <person name="Kikuchi T."/>
        </authorList>
    </citation>
    <scope>NUCLEOTIDE SEQUENCE</scope>
    <source>
        <strain evidence="2">PS1010</strain>
    </source>
</reference>
<feature type="transmembrane region" description="Helical" evidence="1">
    <location>
        <begin position="12"/>
        <end position="33"/>
    </location>
</feature>
<dbReference type="AlphaFoldDB" id="A0A9P1IYT2"/>
<evidence type="ECO:0000313" key="2">
    <source>
        <dbReference type="EMBL" id="CAI5453737.1"/>
    </source>
</evidence>
<feature type="transmembrane region" description="Helical" evidence="1">
    <location>
        <begin position="198"/>
        <end position="219"/>
    </location>
</feature>